<proteinExistence type="predicted"/>
<organism evidence="3 4">
    <name type="scientific">Martelella lutilitoris</name>
    <dbReference type="NCBI Taxonomy" id="2583532"/>
    <lineage>
        <taxon>Bacteria</taxon>
        <taxon>Pseudomonadati</taxon>
        <taxon>Pseudomonadota</taxon>
        <taxon>Alphaproteobacteria</taxon>
        <taxon>Hyphomicrobiales</taxon>
        <taxon>Aurantimonadaceae</taxon>
        <taxon>Martelella</taxon>
    </lineage>
</organism>
<dbReference type="EMBL" id="CP066786">
    <property type="protein sequence ID" value="QQM32174.1"/>
    <property type="molecule type" value="Genomic_DNA"/>
</dbReference>
<evidence type="ECO:0000313" key="3">
    <source>
        <dbReference type="EMBL" id="QQM32174.1"/>
    </source>
</evidence>
<dbReference type="Proteomes" id="UP000596083">
    <property type="component" value="Chromosome"/>
</dbReference>
<keyword evidence="2" id="KW-0812">Transmembrane</keyword>
<dbReference type="KEGG" id="mlut:JET14_08545"/>
<evidence type="ECO:0000256" key="2">
    <source>
        <dbReference type="SAM" id="Phobius"/>
    </source>
</evidence>
<name>A0A7T7HN50_9HYPH</name>
<gene>
    <name evidence="3" type="ORF">JET14_08545</name>
</gene>
<feature type="transmembrane region" description="Helical" evidence="2">
    <location>
        <begin position="36"/>
        <end position="57"/>
    </location>
</feature>
<dbReference type="AlphaFoldDB" id="A0A7T7HN50"/>
<evidence type="ECO:0000313" key="4">
    <source>
        <dbReference type="Proteomes" id="UP000596083"/>
    </source>
</evidence>
<keyword evidence="2" id="KW-0472">Membrane</keyword>
<evidence type="ECO:0000256" key="1">
    <source>
        <dbReference type="SAM" id="MobiDB-lite"/>
    </source>
</evidence>
<reference evidence="3 4" key="1">
    <citation type="submission" date="2020-12" db="EMBL/GenBank/DDBJ databases">
        <authorList>
            <person name="Zheng R.K."/>
            <person name="Sun C.M."/>
        </authorList>
    </citation>
    <scope>NUCLEOTIDE SEQUENCE [LARGE SCALE GENOMIC DNA]</scope>
    <source>
        <strain evidence="3 4">ZRK001</strain>
    </source>
</reference>
<protein>
    <submittedName>
        <fullName evidence="3">Uncharacterized protein</fullName>
    </submittedName>
</protein>
<sequence>MAKENKSASDQTRGPTIPEEKAKQGTTVLRTRSARIVFIGGLVLFILLALSTLFFPWREDTGQQPASITLPE</sequence>
<dbReference type="RefSeq" id="WP_200337640.1">
    <property type="nucleotide sequence ID" value="NZ_CP066786.1"/>
</dbReference>
<accession>A0A7T7HN50</accession>
<keyword evidence="2" id="KW-1133">Transmembrane helix</keyword>
<feature type="region of interest" description="Disordered" evidence="1">
    <location>
        <begin position="1"/>
        <end position="27"/>
    </location>
</feature>